<feature type="region of interest" description="Disordered" evidence="6">
    <location>
        <begin position="365"/>
        <end position="396"/>
    </location>
</feature>
<keyword evidence="2" id="KW-0150">Chloroplast</keyword>
<feature type="compositionally biased region" description="Acidic residues" evidence="6">
    <location>
        <begin position="167"/>
        <end position="176"/>
    </location>
</feature>
<sequence>MRLRLHNTTARVDCARALKAQANRPARLRRAIARQATRAETATKPKGKKQQYLSDILSFESETLPSNGASDPGQANDKALPFQPAAEPDAAQSLVDRASFALEAAREALERARSREPARSTTTSFNFSSGRDDMHSIGIRQQSAGPLDAALATSTSSAEAAQGEESAGGEEWDWADDLWVSSPSEPSSSQSNGQQQLQEPQLQRARQPQILPAPELMFAEPALSQFLDMPSQEAQDIARARAGVLPPMQSAIELTSAAAPPQRGMEPATTDALPSTSGRVMEDGRGRLADGTVYERTSGEELGKDGYWFRWTCLRGISPRGKVEFEEKWWEASDWAGMREMGAEKSGCRLDGSAWRETWRESLTNARDGSPTVERSAHKWAQDSQGEEWEEKWGEKYEPTGEANKWADKWAKKGPEIWHEKWGEDYDGKGGCLKYTDKWAEKTVEGGGVEQWGDKWEEDFGQGVGTKKGETWSIGAGGETFNRWWGEDHLGDRRVRKHGNSTAGEHWDQEEQMDTYYNPIPHFDYRLALQHSPQLRNVGTLPRGRQSDFEDGGLSAL</sequence>
<evidence type="ECO:0000313" key="7">
    <source>
        <dbReference type="EMBL" id="KAK9822741.1"/>
    </source>
</evidence>
<comment type="similarity">
    <text evidence="5">Belongs to the ESV1 family.</text>
</comment>
<dbReference type="GO" id="GO:2000904">
    <property type="term" value="P:regulation of starch metabolic process"/>
    <property type="evidence" value="ECO:0007669"/>
    <property type="project" value="TreeGrafter"/>
</dbReference>
<evidence type="ECO:0000313" key="8">
    <source>
        <dbReference type="Proteomes" id="UP001438707"/>
    </source>
</evidence>
<accession>A0AAW1QNQ4</accession>
<dbReference type="Proteomes" id="UP001438707">
    <property type="component" value="Unassembled WGS sequence"/>
</dbReference>
<feature type="region of interest" description="Disordered" evidence="6">
    <location>
        <begin position="110"/>
        <end position="206"/>
    </location>
</feature>
<dbReference type="PANTHER" id="PTHR34113">
    <property type="entry name" value="INACTIVE PURPLE ACID PHOSPHATASE-LIKE PROTEIN"/>
    <property type="match status" value="1"/>
</dbReference>
<comment type="subcellular location">
    <subcellularLocation>
        <location evidence="1">Plastid</location>
        <location evidence="1">Chloroplast stroma</location>
    </subcellularLocation>
</comment>
<dbReference type="GO" id="GO:0043036">
    <property type="term" value="C:starch grain"/>
    <property type="evidence" value="ECO:0007669"/>
    <property type="project" value="TreeGrafter"/>
</dbReference>
<feature type="region of interest" description="Disordered" evidence="6">
    <location>
        <begin position="257"/>
        <end position="284"/>
    </location>
</feature>
<dbReference type="GO" id="GO:0005982">
    <property type="term" value="P:starch metabolic process"/>
    <property type="evidence" value="ECO:0007669"/>
    <property type="project" value="TreeGrafter"/>
</dbReference>
<dbReference type="GO" id="GO:0009570">
    <property type="term" value="C:chloroplast stroma"/>
    <property type="evidence" value="ECO:0007669"/>
    <property type="project" value="UniProtKB-SubCell"/>
</dbReference>
<evidence type="ECO:0000256" key="3">
    <source>
        <dbReference type="ARBA" id="ARBA00022640"/>
    </source>
</evidence>
<dbReference type="InterPro" id="IPR052495">
    <property type="entry name" value="Alpha-glucan_binding_chloro"/>
</dbReference>
<dbReference type="EMBL" id="JALJOS010000030">
    <property type="protein sequence ID" value="KAK9822741.1"/>
    <property type="molecule type" value="Genomic_DNA"/>
</dbReference>
<dbReference type="PANTHER" id="PTHR34113:SF2">
    <property type="entry name" value="PROTEIN LIKE EARLY STARVATION, CHLOROPLASTIC"/>
    <property type="match status" value="1"/>
</dbReference>
<reference evidence="7 8" key="1">
    <citation type="journal article" date="2024" name="Nat. Commun.">
        <title>Phylogenomics reveals the evolutionary origins of lichenization in chlorophyte algae.</title>
        <authorList>
            <person name="Puginier C."/>
            <person name="Libourel C."/>
            <person name="Otte J."/>
            <person name="Skaloud P."/>
            <person name="Haon M."/>
            <person name="Grisel S."/>
            <person name="Petersen M."/>
            <person name="Berrin J.G."/>
            <person name="Delaux P.M."/>
            <person name="Dal Grande F."/>
            <person name="Keller J."/>
        </authorList>
    </citation>
    <scope>NUCLEOTIDE SEQUENCE [LARGE SCALE GENOMIC DNA]</scope>
    <source>
        <strain evidence="7 8">SAG 2145</strain>
    </source>
</reference>
<protein>
    <submittedName>
        <fullName evidence="7">Uncharacterized protein</fullName>
    </submittedName>
</protein>
<feature type="region of interest" description="Disordered" evidence="6">
    <location>
        <begin position="537"/>
        <end position="557"/>
    </location>
</feature>
<evidence type="ECO:0000256" key="4">
    <source>
        <dbReference type="ARBA" id="ARBA00022946"/>
    </source>
</evidence>
<evidence type="ECO:0000256" key="2">
    <source>
        <dbReference type="ARBA" id="ARBA00022528"/>
    </source>
</evidence>
<keyword evidence="4" id="KW-0809">Transit peptide</keyword>
<dbReference type="AlphaFoldDB" id="A0AAW1QNQ4"/>
<keyword evidence="8" id="KW-1185">Reference proteome</keyword>
<name>A0AAW1QNQ4_9CHLO</name>
<keyword evidence="3" id="KW-0934">Plastid</keyword>
<feature type="compositionally biased region" description="Polar residues" evidence="6">
    <location>
        <begin position="60"/>
        <end position="69"/>
    </location>
</feature>
<feature type="region of interest" description="Disordered" evidence="6">
    <location>
        <begin position="60"/>
        <end position="91"/>
    </location>
</feature>
<comment type="caution">
    <text evidence="7">The sequence shown here is derived from an EMBL/GenBank/DDBJ whole genome shotgun (WGS) entry which is preliminary data.</text>
</comment>
<evidence type="ECO:0000256" key="1">
    <source>
        <dbReference type="ARBA" id="ARBA00004470"/>
    </source>
</evidence>
<evidence type="ECO:0000256" key="6">
    <source>
        <dbReference type="SAM" id="MobiDB-lite"/>
    </source>
</evidence>
<gene>
    <name evidence="7" type="ORF">WJX74_002486</name>
</gene>
<dbReference type="GO" id="GO:2001070">
    <property type="term" value="F:starch binding"/>
    <property type="evidence" value="ECO:0007669"/>
    <property type="project" value="TreeGrafter"/>
</dbReference>
<feature type="compositionally biased region" description="Low complexity" evidence="6">
    <location>
        <begin position="149"/>
        <end position="165"/>
    </location>
</feature>
<proteinExistence type="inferred from homology"/>
<evidence type="ECO:0000256" key="5">
    <source>
        <dbReference type="ARBA" id="ARBA00038237"/>
    </source>
</evidence>
<feature type="compositionally biased region" description="Low complexity" evidence="6">
    <location>
        <begin position="181"/>
        <end position="206"/>
    </location>
</feature>
<organism evidence="7 8">
    <name type="scientific">Apatococcus lobatus</name>
    <dbReference type="NCBI Taxonomy" id="904363"/>
    <lineage>
        <taxon>Eukaryota</taxon>
        <taxon>Viridiplantae</taxon>
        <taxon>Chlorophyta</taxon>
        <taxon>core chlorophytes</taxon>
        <taxon>Trebouxiophyceae</taxon>
        <taxon>Chlorellales</taxon>
        <taxon>Chlorellaceae</taxon>
        <taxon>Apatococcus</taxon>
    </lineage>
</organism>